<dbReference type="EMBL" id="SUMD01000004">
    <property type="protein sequence ID" value="TJZ78576.1"/>
    <property type="molecule type" value="Genomic_DNA"/>
</dbReference>
<comment type="caution">
    <text evidence="3">The sequence shown here is derived from an EMBL/GenBank/DDBJ whole genome shotgun (WGS) entry which is preliminary data.</text>
</comment>
<gene>
    <name evidence="3" type="ORF">FCG67_11175</name>
</gene>
<proteinExistence type="predicted"/>
<evidence type="ECO:0000256" key="1">
    <source>
        <dbReference type="SAM" id="MobiDB-lite"/>
    </source>
</evidence>
<dbReference type="Proteomes" id="UP000305109">
    <property type="component" value="Unassembled WGS sequence"/>
</dbReference>
<accession>A0ABY2RLE3</accession>
<feature type="chain" id="PRO_5045738895" evidence="2">
    <location>
        <begin position="27"/>
        <end position="268"/>
    </location>
</feature>
<reference evidence="3 4" key="1">
    <citation type="submission" date="2019-04" db="EMBL/GenBank/DDBJ databases">
        <title>Rhodococcus oryzae sp. nov., a novel actinomycete isolated from rhizosphere soil of rice (Oryza sativa L.).</title>
        <authorList>
            <person name="Li C."/>
        </authorList>
    </citation>
    <scope>NUCLEOTIDE SEQUENCE [LARGE SCALE GENOMIC DNA]</scope>
    <source>
        <strain evidence="3 4">NEAU-CX67</strain>
    </source>
</reference>
<evidence type="ECO:0000313" key="4">
    <source>
        <dbReference type="Proteomes" id="UP000305109"/>
    </source>
</evidence>
<evidence type="ECO:0000313" key="3">
    <source>
        <dbReference type="EMBL" id="TJZ78576.1"/>
    </source>
</evidence>
<protein>
    <submittedName>
        <fullName evidence="3">Uncharacterized protein</fullName>
    </submittedName>
</protein>
<dbReference type="RefSeq" id="WP_136909763.1">
    <property type="nucleotide sequence ID" value="NZ_SUMD01000004.1"/>
</dbReference>
<feature type="compositionally biased region" description="Polar residues" evidence="1">
    <location>
        <begin position="69"/>
        <end position="84"/>
    </location>
</feature>
<name>A0ABY2RLE3_9NOCA</name>
<organism evidence="3 4">
    <name type="scientific">Rhodococcus oryzae</name>
    <dbReference type="NCBI Taxonomy" id="2571143"/>
    <lineage>
        <taxon>Bacteria</taxon>
        <taxon>Bacillati</taxon>
        <taxon>Actinomycetota</taxon>
        <taxon>Actinomycetes</taxon>
        <taxon>Mycobacteriales</taxon>
        <taxon>Nocardiaceae</taxon>
        <taxon>Rhodococcus</taxon>
    </lineage>
</organism>
<evidence type="ECO:0000256" key="2">
    <source>
        <dbReference type="SAM" id="SignalP"/>
    </source>
</evidence>
<sequence>MKVRSRVALTTIAMAAILPLGGVANAAPSTPGEEIQGTGTDGSQISWQIPNDGLAKRGGATPSLDTLPGASTSFDTKTGPNGEVSTTITIPDAAAPSRYEFPLNLPAGFTTDPQEDGSITVNNAAGLPVGSFAKPWATDANGGTISTSLKVEGNSLVQHVDFTEETAFPVTADPSWNWGWVSGHIYLNKHETGLMAVGAGAASWLPNPGAMWGGRTLAAIASTATATGQCVQFKVGFGLGGLPLLPGSPLPFGAGILGVDYYSGGYCS</sequence>
<keyword evidence="2" id="KW-0732">Signal</keyword>
<feature type="signal peptide" evidence="2">
    <location>
        <begin position="1"/>
        <end position="26"/>
    </location>
</feature>
<feature type="region of interest" description="Disordered" evidence="1">
    <location>
        <begin position="55"/>
        <end position="84"/>
    </location>
</feature>
<keyword evidence="4" id="KW-1185">Reference proteome</keyword>